<organism evidence="1">
    <name type="scientific">Rhodanobacter sp. IGA1.0</name>
    <dbReference type="NCBI Taxonomy" id="3158582"/>
    <lineage>
        <taxon>Bacteria</taxon>
        <taxon>Pseudomonadati</taxon>
        <taxon>Pseudomonadota</taxon>
        <taxon>Gammaproteobacteria</taxon>
        <taxon>Lysobacterales</taxon>
        <taxon>Rhodanobacteraceae</taxon>
        <taxon>Rhodanobacter</taxon>
    </lineage>
</organism>
<name>A0AAU7QK16_9GAMM</name>
<reference evidence="1" key="1">
    <citation type="submission" date="2024-06" db="EMBL/GenBank/DDBJ databases">
        <authorList>
            <person name="Sun Y."/>
        </authorList>
    </citation>
    <scope>NUCLEOTIDE SEQUENCE</scope>
    <source>
        <strain evidence="1">IGA1.0</strain>
    </source>
</reference>
<dbReference type="RefSeq" id="WP_350016223.1">
    <property type="nucleotide sequence ID" value="NZ_CP157948.1"/>
</dbReference>
<accession>A0AAU7QK16</accession>
<gene>
    <name evidence="1" type="ORF">ABNK63_16290</name>
</gene>
<protein>
    <submittedName>
        <fullName evidence="1">Uncharacterized protein</fullName>
    </submittedName>
</protein>
<sequence length="501" mass="55685">MSEQDFLKEPWGQGKSHQAFEKSMFNIRPAPEFSTGEVVLSSLYRASGFRDVSEKQVKGLGDELSKAADKAKRKDAKAGAIQPDTWRTVLDRLVQSPKVSQQSSKRFMSLSPVVPDTALYSGAARLSGNPWNPGQLVKRIVQMGASSDEAATNAWQHLHEALNVGTTDDVWARWLQEEFELRRKAGVEWQPTMLPALGGFPAVDRSRFQYPAKQFVADLDGIIQAKPAMTRRQWISLLEAVLRLGTVSHVLWLCDVNDRIWKIARAVLESDDAKVPGSEDQVVFQVLSVKKRMLSFGHPAIPMLRDYTSKYLSARLGLNRVLWALDEMKVPVVNLDSIAGIRAFLTTVKARRKGLVDAGVVESLNELSDRETRTITCKKGIGANLMEFAQYTLGQRQTMDETLRGYDQGYFLRKRGAARNAAWVLALGPASVLAMTHCCLHEVKGPRSVQRLAKHLGSYGIEFDLHGLNDSDLGRQLRMLGLVLDSPDAESGMLLVPPFAN</sequence>
<dbReference type="AlphaFoldDB" id="A0AAU7QK16"/>
<proteinExistence type="predicted"/>
<dbReference type="EMBL" id="CP157948">
    <property type="protein sequence ID" value="XBS89930.1"/>
    <property type="molecule type" value="Genomic_DNA"/>
</dbReference>
<evidence type="ECO:0000313" key="1">
    <source>
        <dbReference type="EMBL" id="XBS89930.1"/>
    </source>
</evidence>